<keyword evidence="3 7" id="KW-0597">Phosphoprotein</keyword>
<feature type="domain" description="Carrier" evidence="10">
    <location>
        <begin position="1"/>
        <end position="76"/>
    </location>
</feature>
<dbReference type="Proteomes" id="UP000663722">
    <property type="component" value="Chromosome"/>
</dbReference>
<gene>
    <name evidence="7 11" type="primary">acpP</name>
    <name evidence="11" type="ORF">dnm_091050</name>
</gene>
<dbReference type="GO" id="GO:0000036">
    <property type="term" value="F:acyl carrier activity"/>
    <property type="evidence" value="ECO:0007669"/>
    <property type="project" value="UniProtKB-UniRule"/>
</dbReference>
<keyword evidence="5 7" id="KW-0443">Lipid metabolism</keyword>
<sequence>MSVEDKIKKIIAEKLSVDMSEIVPEASFVDDLGADSLDLVELIMSMEEEFDIDISDEDAEELVSVKDAIDYVNKNS</sequence>
<dbReference type="InterPro" id="IPR036736">
    <property type="entry name" value="ACP-like_sf"/>
</dbReference>
<dbReference type="Gene3D" id="1.10.1200.10">
    <property type="entry name" value="ACP-like"/>
    <property type="match status" value="1"/>
</dbReference>
<reference evidence="11" key="1">
    <citation type="journal article" date="2021" name="Microb. Physiol.">
        <title>Proteogenomic Insights into the Physiology of Marine, Sulfate-Reducing, Filamentous Desulfonema limicola and Desulfonema magnum.</title>
        <authorList>
            <person name="Schnaars V."/>
            <person name="Wohlbrand L."/>
            <person name="Scheve S."/>
            <person name="Hinrichs C."/>
            <person name="Reinhardt R."/>
            <person name="Rabus R."/>
        </authorList>
    </citation>
    <scope>NUCLEOTIDE SEQUENCE</scope>
    <source>
        <strain evidence="11">4be13</strain>
    </source>
</reference>
<dbReference type="InterPro" id="IPR009081">
    <property type="entry name" value="PP-bd_ACP"/>
</dbReference>
<name>A0A975GTI2_9BACT</name>
<comment type="PTM">
    <text evidence="7">4'-phosphopantetheine is transferred from CoA to a specific serine of apo-ACP by AcpS. This modification is essential for activity because fatty acids are bound in thioester linkage to the sulfhydryl of the prosthetic group.</text>
</comment>
<evidence type="ECO:0000256" key="4">
    <source>
        <dbReference type="ARBA" id="ARBA00022832"/>
    </source>
</evidence>
<comment type="function">
    <text evidence="7 9">Carrier of the growing fatty acid chain in fatty acid biosynthesis.</text>
</comment>
<dbReference type="EMBL" id="CP061800">
    <property type="protein sequence ID" value="QTA93012.1"/>
    <property type="molecule type" value="Genomic_DNA"/>
</dbReference>
<evidence type="ECO:0000313" key="11">
    <source>
        <dbReference type="EMBL" id="QTA93012.1"/>
    </source>
</evidence>
<feature type="modified residue" description="O-(pantetheine 4'-phosphoryl)serine" evidence="7">
    <location>
        <position position="36"/>
    </location>
</feature>
<dbReference type="AlphaFoldDB" id="A0A975GTI2"/>
<dbReference type="Pfam" id="PF00550">
    <property type="entry name" value="PP-binding"/>
    <property type="match status" value="1"/>
</dbReference>
<keyword evidence="12" id="KW-1185">Reference proteome</keyword>
<evidence type="ECO:0000256" key="9">
    <source>
        <dbReference type="RuleBase" id="RU003545"/>
    </source>
</evidence>
<evidence type="ECO:0000256" key="2">
    <source>
        <dbReference type="ARBA" id="ARBA00022516"/>
    </source>
</evidence>
<keyword evidence="2 7" id="KW-0444">Lipid biosynthesis</keyword>
<dbReference type="NCBIfam" id="NF002150">
    <property type="entry name" value="PRK00982.1-4"/>
    <property type="match status" value="1"/>
</dbReference>
<dbReference type="InterPro" id="IPR003231">
    <property type="entry name" value="ACP"/>
</dbReference>
<keyword evidence="4 7" id="KW-0276">Fatty acid metabolism</keyword>
<proteinExistence type="inferred from homology"/>
<keyword evidence="7" id="KW-0963">Cytoplasm</keyword>
<evidence type="ECO:0000313" key="12">
    <source>
        <dbReference type="Proteomes" id="UP000663722"/>
    </source>
</evidence>
<evidence type="ECO:0000256" key="7">
    <source>
        <dbReference type="HAMAP-Rule" id="MF_01217"/>
    </source>
</evidence>
<dbReference type="PROSITE" id="PS00012">
    <property type="entry name" value="PHOSPHOPANTETHEINE"/>
    <property type="match status" value="1"/>
</dbReference>
<comment type="similarity">
    <text evidence="7">Belongs to the acyl carrier protein (ACP) family.</text>
</comment>
<dbReference type="NCBIfam" id="TIGR00517">
    <property type="entry name" value="acyl_carrier"/>
    <property type="match status" value="1"/>
</dbReference>
<evidence type="ECO:0000256" key="6">
    <source>
        <dbReference type="ARBA" id="ARBA00023160"/>
    </source>
</evidence>
<dbReference type="SUPFAM" id="SSF47336">
    <property type="entry name" value="ACP-like"/>
    <property type="match status" value="1"/>
</dbReference>
<dbReference type="HAMAP" id="MF_01217">
    <property type="entry name" value="Acyl_carrier"/>
    <property type="match status" value="1"/>
</dbReference>
<evidence type="ECO:0000256" key="8">
    <source>
        <dbReference type="NCBIfam" id="TIGR00517"/>
    </source>
</evidence>
<dbReference type="GO" id="GO:0000035">
    <property type="term" value="F:acyl binding"/>
    <property type="evidence" value="ECO:0007669"/>
    <property type="project" value="TreeGrafter"/>
</dbReference>
<dbReference type="NCBIfam" id="NF002148">
    <property type="entry name" value="PRK00982.1-2"/>
    <property type="match status" value="1"/>
</dbReference>
<dbReference type="RefSeq" id="WP_337833589.1">
    <property type="nucleotide sequence ID" value="NZ_CP061800.1"/>
</dbReference>
<dbReference type="GO" id="GO:0005737">
    <property type="term" value="C:cytoplasm"/>
    <property type="evidence" value="ECO:0007669"/>
    <property type="project" value="UniProtKB-SubCell"/>
</dbReference>
<evidence type="ECO:0000256" key="5">
    <source>
        <dbReference type="ARBA" id="ARBA00023098"/>
    </source>
</evidence>
<keyword evidence="1 7" id="KW-0596">Phosphopantetheine</keyword>
<protein>
    <recommendedName>
        <fullName evidence="7 8">Acyl carrier protein</fullName>
        <shortName evidence="7">ACP</shortName>
    </recommendedName>
</protein>
<dbReference type="NCBIfam" id="NF002151">
    <property type="entry name" value="PRK00982.1-5"/>
    <property type="match status" value="1"/>
</dbReference>
<dbReference type="InterPro" id="IPR006162">
    <property type="entry name" value="Ppantetheine_attach_site"/>
</dbReference>
<evidence type="ECO:0000256" key="3">
    <source>
        <dbReference type="ARBA" id="ARBA00022553"/>
    </source>
</evidence>
<keyword evidence="6 7" id="KW-0275">Fatty acid biosynthesis</keyword>
<dbReference type="KEGG" id="dmm:dnm_091050"/>
<dbReference type="PANTHER" id="PTHR20863:SF76">
    <property type="entry name" value="CARRIER DOMAIN-CONTAINING PROTEIN"/>
    <property type="match status" value="1"/>
</dbReference>
<comment type="pathway">
    <text evidence="7 9">Lipid metabolism; fatty acid biosynthesis.</text>
</comment>
<dbReference type="PROSITE" id="PS50075">
    <property type="entry name" value="CARRIER"/>
    <property type="match status" value="1"/>
</dbReference>
<evidence type="ECO:0000259" key="10">
    <source>
        <dbReference type="PROSITE" id="PS50075"/>
    </source>
</evidence>
<comment type="subcellular location">
    <subcellularLocation>
        <location evidence="7">Cytoplasm</location>
    </subcellularLocation>
</comment>
<dbReference type="NCBIfam" id="NF002149">
    <property type="entry name" value="PRK00982.1-3"/>
    <property type="match status" value="1"/>
</dbReference>
<dbReference type="PANTHER" id="PTHR20863">
    <property type="entry name" value="ACYL CARRIER PROTEIN"/>
    <property type="match status" value="1"/>
</dbReference>
<comment type="PTM">
    <text evidence="9">4'-phosphopantetheine is transferred from CoA to a specific serine of apo-ACP by acpS.</text>
</comment>
<evidence type="ECO:0000256" key="1">
    <source>
        <dbReference type="ARBA" id="ARBA00022450"/>
    </source>
</evidence>
<accession>A0A975GTI2</accession>
<organism evidence="11 12">
    <name type="scientific">Desulfonema magnum</name>
    <dbReference type="NCBI Taxonomy" id="45655"/>
    <lineage>
        <taxon>Bacteria</taxon>
        <taxon>Pseudomonadati</taxon>
        <taxon>Thermodesulfobacteriota</taxon>
        <taxon>Desulfobacteria</taxon>
        <taxon>Desulfobacterales</taxon>
        <taxon>Desulfococcaceae</taxon>
        <taxon>Desulfonema</taxon>
    </lineage>
</organism>